<evidence type="ECO:0000256" key="1">
    <source>
        <dbReference type="SAM" id="Coils"/>
    </source>
</evidence>
<gene>
    <name evidence="3" type="ORF">TrCOL_g9118</name>
</gene>
<proteinExistence type="predicted"/>
<keyword evidence="1" id="KW-0175">Coiled coil</keyword>
<feature type="compositionally biased region" description="Acidic residues" evidence="2">
    <location>
        <begin position="254"/>
        <end position="264"/>
    </location>
</feature>
<organism evidence="3 4">
    <name type="scientific">Triparma columacea</name>
    <dbReference type="NCBI Taxonomy" id="722753"/>
    <lineage>
        <taxon>Eukaryota</taxon>
        <taxon>Sar</taxon>
        <taxon>Stramenopiles</taxon>
        <taxon>Ochrophyta</taxon>
        <taxon>Bolidophyceae</taxon>
        <taxon>Parmales</taxon>
        <taxon>Triparmaceae</taxon>
        <taxon>Triparma</taxon>
    </lineage>
</organism>
<reference evidence="4" key="1">
    <citation type="journal article" date="2023" name="Commun. Biol.">
        <title>Genome analysis of Parmales, the sister group of diatoms, reveals the evolutionary specialization of diatoms from phago-mixotrophs to photoautotrophs.</title>
        <authorList>
            <person name="Ban H."/>
            <person name="Sato S."/>
            <person name="Yoshikawa S."/>
            <person name="Yamada K."/>
            <person name="Nakamura Y."/>
            <person name="Ichinomiya M."/>
            <person name="Sato N."/>
            <person name="Blanc-Mathieu R."/>
            <person name="Endo H."/>
            <person name="Kuwata A."/>
            <person name="Ogata H."/>
        </authorList>
    </citation>
    <scope>NUCLEOTIDE SEQUENCE [LARGE SCALE GENOMIC DNA]</scope>
</reference>
<accession>A0A9W7LAH2</accession>
<feature type="region of interest" description="Disordered" evidence="2">
    <location>
        <begin position="236"/>
        <end position="266"/>
    </location>
</feature>
<dbReference type="EMBL" id="BRYA01000157">
    <property type="protein sequence ID" value="GMI41759.1"/>
    <property type="molecule type" value="Genomic_DNA"/>
</dbReference>
<evidence type="ECO:0000313" key="4">
    <source>
        <dbReference type="Proteomes" id="UP001165065"/>
    </source>
</evidence>
<dbReference type="Proteomes" id="UP001165065">
    <property type="component" value="Unassembled WGS sequence"/>
</dbReference>
<evidence type="ECO:0000313" key="3">
    <source>
        <dbReference type="EMBL" id="GMI41759.1"/>
    </source>
</evidence>
<protein>
    <submittedName>
        <fullName evidence="3">Uncharacterized protein</fullName>
    </submittedName>
</protein>
<comment type="caution">
    <text evidence="3">The sequence shown here is derived from an EMBL/GenBank/DDBJ whole genome shotgun (WGS) entry which is preliminary data.</text>
</comment>
<evidence type="ECO:0000256" key="2">
    <source>
        <dbReference type="SAM" id="MobiDB-lite"/>
    </source>
</evidence>
<name>A0A9W7LAH2_9STRA</name>
<feature type="coiled-coil region" evidence="1">
    <location>
        <begin position="353"/>
        <end position="389"/>
    </location>
</feature>
<keyword evidence="4" id="KW-1185">Reference proteome</keyword>
<sequence>MASLQPSSPQSITLDLSPLPIRSSISSKNPRGTKRKALVSPLYKEVVLEPGKTVESSGVCKARRVSASPSYRFVVSSIPPTPYEVSAAIKLQTFFRVRLACGELRVLKLASEYVKEVLSILFIKGFSNTTATTSGRGEDLKTFVDLFVSHGGGTLLLPDDLVKGMEAFARSILPLNIVPDAANVDEVNRETEETEDPTYLKTPFWDLAFPTPTTESMSTLLCVLVRSHASAVYFSSTSEGGVEGEESSSGGESSSEESSGEEDLGLGKSMREANEDLLVKAGVTFLYYCLAGEERKTWNAGIGYNGDRIKGIIEESLDKGEDEEWQLDVSDADEGREEELDEGALDDMVKVEKSIAEEEMREYEEDLGVERRQKRLEKIRRDLKGMEFEILKSIPRAARRREREGRCPGLREMEPTV</sequence>
<dbReference type="AlphaFoldDB" id="A0A9W7LAH2"/>